<accession>A0A656HGL7</accession>
<evidence type="ECO:0000256" key="9">
    <source>
        <dbReference type="ARBA" id="ARBA00064003"/>
    </source>
</evidence>
<dbReference type="InterPro" id="IPR005467">
    <property type="entry name" value="His_kinase_dom"/>
</dbReference>
<dbReference type="CDD" id="cd00156">
    <property type="entry name" value="REC"/>
    <property type="match status" value="1"/>
</dbReference>
<evidence type="ECO:0000256" key="3">
    <source>
        <dbReference type="ARBA" id="ARBA00022553"/>
    </source>
</evidence>
<evidence type="ECO:0000256" key="12">
    <source>
        <dbReference type="SAM" id="Coils"/>
    </source>
</evidence>
<dbReference type="SUPFAM" id="SSF55785">
    <property type="entry name" value="PYP-like sensor domain (PAS domain)"/>
    <property type="match status" value="2"/>
</dbReference>
<dbReference type="PANTHER" id="PTHR45339:SF5">
    <property type="entry name" value="HISTIDINE KINASE"/>
    <property type="match status" value="1"/>
</dbReference>
<dbReference type="InterPro" id="IPR003594">
    <property type="entry name" value="HATPase_dom"/>
</dbReference>
<dbReference type="CDD" id="cd00082">
    <property type="entry name" value="HisKA"/>
    <property type="match status" value="1"/>
</dbReference>
<dbReference type="InterPro" id="IPR011006">
    <property type="entry name" value="CheY-like_superfamily"/>
</dbReference>
<dbReference type="FunFam" id="3.30.565.10:FF:000010">
    <property type="entry name" value="Sensor histidine kinase RcsC"/>
    <property type="match status" value="1"/>
</dbReference>
<dbReference type="Pfam" id="PF08447">
    <property type="entry name" value="PAS_3"/>
    <property type="match status" value="1"/>
</dbReference>
<dbReference type="GO" id="GO:0000155">
    <property type="term" value="F:phosphorelay sensor kinase activity"/>
    <property type="evidence" value="ECO:0007669"/>
    <property type="project" value="InterPro"/>
</dbReference>
<dbReference type="InterPro" id="IPR029016">
    <property type="entry name" value="GAF-like_dom_sf"/>
</dbReference>
<feature type="domain" description="PAC" evidence="15">
    <location>
        <begin position="221"/>
        <end position="273"/>
    </location>
</feature>
<keyword evidence="12" id="KW-0175">Coiled coil</keyword>
<feature type="modified residue" description="4-aspartylphosphate" evidence="11">
    <location>
        <position position="910"/>
    </location>
</feature>
<keyword evidence="4" id="KW-0808">Transferase</keyword>
<keyword evidence="5" id="KW-0547">Nucleotide-binding</keyword>
<dbReference type="CDD" id="cd17546">
    <property type="entry name" value="REC_hyHK_CKI1_RcsC-like"/>
    <property type="match status" value="1"/>
</dbReference>
<keyword evidence="17" id="KW-1185">Reference proteome</keyword>
<dbReference type="InterPro" id="IPR001610">
    <property type="entry name" value="PAC"/>
</dbReference>
<dbReference type="CDD" id="cd00130">
    <property type="entry name" value="PAS"/>
    <property type="match status" value="2"/>
</dbReference>
<dbReference type="InterPro" id="IPR036097">
    <property type="entry name" value="HisK_dim/P_sf"/>
</dbReference>
<evidence type="ECO:0000256" key="7">
    <source>
        <dbReference type="ARBA" id="ARBA00022840"/>
    </source>
</evidence>
<feature type="domain" description="Histidine kinase" evidence="13">
    <location>
        <begin position="476"/>
        <end position="702"/>
    </location>
</feature>
<dbReference type="Proteomes" id="UP000005317">
    <property type="component" value="Unassembled WGS sequence"/>
</dbReference>
<comment type="catalytic activity">
    <reaction evidence="1">
        <text>ATP + protein L-histidine = ADP + protein N-phospho-L-histidine.</text>
        <dbReference type="EC" id="2.7.13.3"/>
    </reaction>
</comment>
<dbReference type="Pfam" id="PF08448">
    <property type="entry name" value="PAS_4"/>
    <property type="match status" value="1"/>
</dbReference>
<dbReference type="Gene3D" id="1.10.287.130">
    <property type="match status" value="1"/>
</dbReference>
<dbReference type="PROSITE" id="PS50109">
    <property type="entry name" value="HIS_KIN"/>
    <property type="match status" value="1"/>
</dbReference>
<dbReference type="SMART" id="SM00091">
    <property type="entry name" value="PAS"/>
    <property type="match status" value="2"/>
</dbReference>
<keyword evidence="7" id="KW-0067">ATP-binding</keyword>
<dbReference type="SMART" id="SM00387">
    <property type="entry name" value="HATPase_c"/>
    <property type="match status" value="1"/>
</dbReference>
<dbReference type="Pfam" id="PF02518">
    <property type="entry name" value="HATPase_c"/>
    <property type="match status" value="1"/>
</dbReference>
<dbReference type="InterPro" id="IPR013656">
    <property type="entry name" value="PAS_4"/>
</dbReference>
<evidence type="ECO:0000256" key="6">
    <source>
        <dbReference type="ARBA" id="ARBA00022777"/>
    </source>
</evidence>
<dbReference type="InterPro" id="IPR000014">
    <property type="entry name" value="PAS"/>
</dbReference>
<dbReference type="SUPFAM" id="SSF52172">
    <property type="entry name" value="CheY-like"/>
    <property type="match status" value="2"/>
</dbReference>
<dbReference type="InterPro" id="IPR013655">
    <property type="entry name" value="PAS_fold_3"/>
</dbReference>
<evidence type="ECO:0000256" key="4">
    <source>
        <dbReference type="ARBA" id="ARBA00022679"/>
    </source>
</evidence>
<dbReference type="SMART" id="SM00388">
    <property type="entry name" value="HisKA"/>
    <property type="match status" value="1"/>
</dbReference>
<evidence type="ECO:0000256" key="10">
    <source>
        <dbReference type="ARBA" id="ARBA00068150"/>
    </source>
</evidence>
<dbReference type="SMART" id="SM00086">
    <property type="entry name" value="PAC"/>
    <property type="match status" value="1"/>
</dbReference>
<dbReference type="SUPFAM" id="SSF55781">
    <property type="entry name" value="GAF domain-like"/>
    <property type="match status" value="1"/>
</dbReference>
<dbReference type="InterPro" id="IPR036890">
    <property type="entry name" value="HATPase_C_sf"/>
</dbReference>
<feature type="coiled-coil region" evidence="12">
    <location>
        <begin position="442"/>
        <end position="469"/>
    </location>
</feature>
<dbReference type="InterPro" id="IPR003661">
    <property type="entry name" value="HisK_dim/P_dom"/>
</dbReference>
<evidence type="ECO:0000256" key="8">
    <source>
        <dbReference type="ARBA" id="ARBA00023012"/>
    </source>
</evidence>
<sequence length="984" mass="109411">MSISTSPVSDQADTDQTLMALVNKYKAIVTAMSDLVFVLDADDHIIDAHCPSQHALALPTESIVGKSFHTLIPAAELHHACAAAVRNSGKNRRYEYSRLLEGKEHWFSVSLNLHDDGHSVIADIRDITQRKFQEREAQEQNRLFRIITENMQDYIGVLGLDMRPIYATPALFKRLGYSADEFNTLAYEKLMCPDSYARFLHLAEEHLSPQRLADPHCDIRFDITLKIIRKDGSTYWCHSDNQLIRDAEGRPEYILEVGRDITARKQAEDMLLRKDKLLQSVAAAVQTLLSEPDIEIAVQQAIASVGQATGQDRVYLFEYHQDPASGENLMSQRYEWAGEGVSIQLDNPALQNLSFDQLFPRWYGLLSQGKVVAGRVAEFPASERAILEPQEILSLIVLPVNAGGNFWGFIGFDNCHEHYPWGTEDRAILQSLAASFGSAIMRHRSEAILRDTNARLEQATERANAASKAKSLFLANMSHEIRTPMNAITGLSHLALNTSLNQQQRDYINQIQSASQSLLRIINDILDFSKIEAGKMVLEQAPFLLEDVLGSAMILQRQRAGDKGIELLLELRNTSLVGDSGSFAGDALRLEQILTNLLTNAIKFTDAGGHVLVWADVLENTPARCRLQLCVEDSGIGMSEETMQGLFQEFTQADDSTTRRYGGTGLGLSIVKRLLDLMGGSIRVSSEPGQGSRFSIDLPLVRTQQTIIRQPLHNLHVYKALVVDDHAPARAAMQRMLMHFNIQSLAASSGEAALDILRQGGAIDFIFTDWIMPGLRGEKLMTAFRELPQAQQASIVVVSAYDNSEIHELCSQQQVDYFLSKPVLPRDMEKFLRQRGKRNHAKTPTAEDAASPLKGLRILVVEDNPINQLIASEMLAQFGAQVDVADNGQEGVDKITANPDDIPFDVVLMDIQMPLMDGYAATRAIRKLPRFRELPIIALTANAMVEEKEHCLSAGMNAHVAKPFQPEELLQTVLELHCGHAALA</sequence>
<dbReference type="PROSITE" id="PS50113">
    <property type="entry name" value="PAC"/>
    <property type="match status" value="1"/>
</dbReference>
<dbReference type="Gene3D" id="3.30.450.20">
    <property type="entry name" value="PAS domain"/>
    <property type="match status" value="2"/>
</dbReference>
<dbReference type="FunFam" id="1.10.287.130:FF:000002">
    <property type="entry name" value="Two-component osmosensing histidine kinase"/>
    <property type="match status" value="1"/>
</dbReference>
<evidence type="ECO:0000259" key="14">
    <source>
        <dbReference type="PROSITE" id="PS50110"/>
    </source>
</evidence>
<gene>
    <name evidence="16" type="ORF">Thini_3542</name>
</gene>
<proteinExistence type="predicted"/>
<dbReference type="GO" id="GO:0005524">
    <property type="term" value="F:ATP binding"/>
    <property type="evidence" value="ECO:0007669"/>
    <property type="project" value="UniProtKB-KW"/>
</dbReference>
<evidence type="ECO:0000256" key="5">
    <source>
        <dbReference type="ARBA" id="ARBA00022741"/>
    </source>
</evidence>
<dbReference type="PRINTS" id="PR00344">
    <property type="entry name" value="BCTRLSENSOR"/>
</dbReference>
<reference evidence="17" key="1">
    <citation type="journal article" date="2011" name="Stand. Genomic Sci.">
        <title>Genome sequence of the filamentous, gliding Thiothrix nivea neotype strain (JP2(T)).</title>
        <authorList>
            <person name="Lapidus A."/>
            <person name="Nolan M."/>
            <person name="Lucas S."/>
            <person name="Glavina Del Rio T."/>
            <person name="Tice H."/>
            <person name="Cheng J.F."/>
            <person name="Tapia R."/>
            <person name="Han C."/>
            <person name="Goodwin L."/>
            <person name="Pitluck S."/>
            <person name="Liolios K."/>
            <person name="Pagani I."/>
            <person name="Ivanova N."/>
            <person name="Huntemann M."/>
            <person name="Mavromatis K."/>
            <person name="Mikhailova N."/>
            <person name="Pati A."/>
            <person name="Chen A."/>
            <person name="Palaniappan K."/>
            <person name="Land M."/>
            <person name="Brambilla E.M."/>
            <person name="Rohde M."/>
            <person name="Abt B."/>
            <person name="Verbarg S."/>
            <person name="Goker M."/>
            <person name="Bristow J."/>
            <person name="Eisen J.A."/>
            <person name="Markowitz V."/>
            <person name="Hugenholtz P."/>
            <person name="Kyrpides N.C."/>
            <person name="Klenk H.P."/>
            <person name="Woyke T."/>
        </authorList>
    </citation>
    <scope>NUCLEOTIDE SEQUENCE [LARGE SCALE GENOMIC DNA]</scope>
    <source>
        <strain evidence="17">ATCC 35100 / DSM 5205 / JP2</strain>
    </source>
</reference>
<evidence type="ECO:0000313" key="16">
    <source>
        <dbReference type="EMBL" id="EIJ36048.1"/>
    </source>
</evidence>
<dbReference type="SUPFAM" id="SSF55874">
    <property type="entry name" value="ATPase domain of HSP90 chaperone/DNA topoisomerase II/histidine kinase"/>
    <property type="match status" value="1"/>
</dbReference>
<evidence type="ECO:0000256" key="1">
    <source>
        <dbReference type="ARBA" id="ARBA00000085"/>
    </source>
</evidence>
<feature type="domain" description="Response regulatory" evidence="14">
    <location>
        <begin position="719"/>
        <end position="836"/>
    </location>
</feature>
<feature type="domain" description="Response regulatory" evidence="14">
    <location>
        <begin position="857"/>
        <end position="977"/>
    </location>
</feature>
<dbReference type="Pfam" id="PF00072">
    <property type="entry name" value="Response_reg"/>
    <property type="match status" value="2"/>
</dbReference>
<dbReference type="EMBL" id="JH651384">
    <property type="protein sequence ID" value="EIJ36048.1"/>
    <property type="molecule type" value="Genomic_DNA"/>
</dbReference>
<dbReference type="Gene3D" id="3.30.565.10">
    <property type="entry name" value="Histidine kinase-like ATPase, C-terminal domain"/>
    <property type="match status" value="1"/>
</dbReference>
<dbReference type="InterPro" id="IPR001789">
    <property type="entry name" value="Sig_transdc_resp-reg_receiver"/>
</dbReference>
<dbReference type="Pfam" id="PF00512">
    <property type="entry name" value="HisKA"/>
    <property type="match status" value="1"/>
</dbReference>
<name>A0A656HGL7_THINJ</name>
<organism evidence="16 17">
    <name type="scientific">Thiothrix nivea (strain ATCC 35100 / DSM 5205 / JP2)</name>
    <dbReference type="NCBI Taxonomy" id="870187"/>
    <lineage>
        <taxon>Bacteria</taxon>
        <taxon>Pseudomonadati</taxon>
        <taxon>Pseudomonadota</taxon>
        <taxon>Gammaproteobacteria</taxon>
        <taxon>Thiotrichales</taxon>
        <taxon>Thiotrichaceae</taxon>
        <taxon>Thiothrix</taxon>
    </lineage>
</organism>
<dbReference type="AlphaFoldDB" id="A0A656HGL7"/>
<evidence type="ECO:0000256" key="11">
    <source>
        <dbReference type="PROSITE-ProRule" id="PRU00169"/>
    </source>
</evidence>
<dbReference type="SUPFAM" id="SSF47384">
    <property type="entry name" value="Homodimeric domain of signal transducing histidine kinase"/>
    <property type="match status" value="1"/>
</dbReference>
<evidence type="ECO:0000259" key="13">
    <source>
        <dbReference type="PROSITE" id="PS50109"/>
    </source>
</evidence>
<dbReference type="Gene3D" id="3.30.450.40">
    <property type="match status" value="1"/>
</dbReference>
<dbReference type="SMART" id="SM00448">
    <property type="entry name" value="REC"/>
    <property type="match status" value="2"/>
</dbReference>
<dbReference type="InterPro" id="IPR000700">
    <property type="entry name" value="PAS-assoc_C"/>
</dbReference>
<dbReference type="CDD" id="cd16922">
    <property type="entry name" value="HATPase_EvgS-ArcB-TorS-like"/>
    <property type="match status" value="1"/>
</dbReference>
<dbReference type="InterPro" id="IPR004358">
    <property type="entry name" value="Sig_transdc_His_kin-like_C"/>
</dbReference>
<dbReference type="Gene3D" id="3.40.50.2300">
    <property type="match status" value="2"/>
</dbReference>
<protein>
    <recommendedName>
        <fullName evidence="10">Sensory/regulatory protein RpfC</fullName>
        <ecNumber evidence="2">2.7.13.3</ecNumber>
    </recommendedName>
</protein>
<evidence type="ECO:0000259" key="15">
    <source>
        <dbReference type="PROSITE" id="PS50113"/>
    </source>
</evidence>
<evidence type="ECO:0000256" key="2">
    <source>
        <dbReference type="ARBA" id="ARBA00012438"/>
    </source>
</evidence>
<comment type="subunit">
    <text evidence="9">At low DSF concentrations, interacts with RpfF.</text>
</comment>
<dbReference type="Pfam" id="PF01590">
    <property type="entry name" value="GAF"/>
    <property type="match status" value="1"/>
</dbReference>
<dbReference type="PROSITE" id="PS50110">
    <property type="entry name" value="RESPONSE_REGULATORY"/>
    <property type="match status" value="2"/>
</dbReference>
<keyword evidence="6 16" id="KW-0418">Kinase</keyword>
<evidence type="ECO:0000313" key="17">
    <source>
        <dbReference type="Proteomes" id="UP000005317"/>
    </source>
</evidence>
<dbReference type="NCBIfam" id="TIGR00229">
    <property type="entry name" value="sensory_box"/>
    <property type="match status" value="1"/>
</dbReference>
<dbReference type="PANTHER" id="PTHR45339">
    <property type="entry name" value="HYBRID SIGNAL TRANSDUCTION HISTIDINE KINASE J"/>
    <property type="match status" value="1"/>
</dbReference>
<keyword evidence="3 11" id="KW-0597">Phosphoprotein</keyword>
<dbReference type="InterPro" id="IPR003018">
    <property type="entry name" value="GAF"/>
</dbReference>
<dbReference type="EC" id="2.7.13.3" evidence="2"/>
<feature type="modified residue" description="4-aspartylphosphate" evidence="11">
    <location>
        <position position="769"/>
    </location>
</feature>
<keyword evidence="8" id="KW-0902">Two-component regulatory system</keyword>
<dbReference type="SMART" id="SM00065">
    <property type="entry name" value="GAF"/>
    <property type="match status" value="1"/>
</dbReference>
<dbReference type="InterPro" id="IPR035965">
    <property type="entry name" value="PAS-like_dom_sf"/>
</dbReference>